<reference evidence="1 2" key="2">
    <citation type="journal article" date="2010" name="BMC Genomics">
        <title>The genome of Geobacter bemidjiensis, exemplar for the subsurface clade of Geobacter species that predominate in Fe(III)-reducing subsurface environments.</title>
        <authorList>
            <person name="Aklujkar M."/>
            <person name="Young N.D."/>
            <person name="Holmes D."/>
            <person name="Chavan M."/>
            <person name="Risso C."/>
            <person name="Kiss H.E."/>
            <person name="Han C.S."/>
            <person name="Land M.L."/>
            <person name="Lovley D.R."/>
        </authorList>
    </citation>
    <scope>NUCLEOTIDE SEQUENCE [LARGE SCALE GENOMIC DNA]</scope>
    <source>
        <strain evidence="2">ATCC BAA-1014 / DSM 16622 / JCM 12645 / Bem</strain>
    </source>
</reference>
<organism evidence="1 2">
    <name type="scientific">Citrifermentans bemidjiense (strain ATCC BAA-1014 / DSM 16622 / JCM 12645 / Bem)</name>
    <name type="common">Geobacter bemidjiensis</name>
    <dbReference type="NCBI Taxonomy" id="404380"/>
    <lineage>
        <taxon>Bacteria</taxon>
        <taxon>Pseudomonadati</taxon>
        <taxon>Thermodesulfobacteriota</taxon>
        <taxon>Desulfuromonadia</taxon>
        <taxon>Geobacterales</taxon>
        <taxon>Geobacteraceae</taxon>
        <taxon>Citrifermentans</taxon>
    </lineage>
</organism>
<proteinExistence type="predicted"/>
<dbReference type="KEGG" id="gbm:Gbem_1869"/>
<evidence type="ECO:0000313" key="2">
    <source>
        <dbReference type="Proteomes" id="UP000008825"/>
    </source>
</evidence>
<dbReference type="OrthoDB" id="5397656at2"/>
<accession>B5EB22</accession>
<sequence>MQLMPRGDHYVWYCDWCDTRNLTHWVRVERDEVCCAACQKKYPVMENLRQAKGKGVPHYYQIL</sequence>
<protein>
    <recommendedName>
        <fullName evidence="3">GATA-type domain-containing protein</fullName>
    </recommendedName>
</protein>
<evidence type="ECO:0008006" key="3">
    <source>
        <dbReference type="Google" id="ProtNLM"/>
    </source>
</evidence>
<reference evidence="1 2" key="1">
    <citation type="submission" date="2008-07" db="EMBL/GenBank/DDBJ databases">
        <title>Complete sequence of Geobacter bemidjiensis BEM.</title>
        <authorList>
            <consortium name="US DOE Joint Genome Institute"/>
            <person name="Lucas S."/>
            <person name="Copeland A."/>
            <person name="Lapidus A."/>
            <person name="Glavina del Rio T."/>
            <person name="Dalin E."/>
            <person name="Tice H."/>
            <person name="Bruce D."/>
            <person name="Goodwin L."/>
            <person name="Pitluck S."/>
            <person name="Kiss H."/>
            <person name="Brettin T."/>
            <person name="Detter J.C."/>
            <person name="Han C."/>
            <person name="Kuske C.R."/>
            <person name="Schmutz J."/>
            <person name="Larimer F."/>
            <person name="Land M."/>
            <person name="Hauser L."/>
            <person name="Kyrpides N."/>
            <person name="Lykidis A."/>
            <person name="Lovley D."/>
            <person name="Richardson P."/>
        </authorList>
    </citation>
    <scope>NUCLEOTIDE SEQUENCE [LARGE SCALE GENOMIC DNA]</scope>
    <source>
        <strain evidence="2">ATCC BAA-1014 / DSM 16622 / JCM 12645 / Bem</strain>
    </source>
</reference>
<dbReference type="HOGENOM" id="CLU_208450_0_0_7"/>
<dbReference type="Proteomes" id="UP000008825">
    <property type="component" value="Chromosome"/>
</dbReference>
<gene>
    <name evidence="1" type="ordered locus">Gbem_1869</name>
</gene>
<dbReference type="RefSeq" id="WP_012530301.1">
    <property type="nucleotide sequence ID" value="NC_011146.1"/>
</dbReference>
<dbReference type="EMBL" id="CP001124">
    <property type="protein sequence ID" value="ACH38883.1"/>
    <property type="molecule type" value="Genomic_DNA"/>
</dbReference>
<keyword evidence="2" id="KW-1185">Reference proteome</keyword>
<dbReference type="AlphaFoldDB" id="B5EB22"/>
<evidence type="ECO:0000313" key="1">
    <source>
        <dbReference type="EMBL" id="ACH38883.1"/>
    </source>
</evidence>
<name>B5EB22_CITBB</name>